<dbReference type="Pfam" id="PF22646">
    <property type="entry name" value="PPP2R1A-like_HEAT"/>
    <property type="match status" value="1"/>
</dbReference>
<feature type="repeat" description="HEAT" evidence="3">
    <location>
        <begin position="287"/>
        <end position="325"/>
    </location>
</feature>
<dbReference type="InterPro" id="IPR051023">
    <property type="entry name" value="PP2A_Regulatory_Subunit_A"/>
</dbReference>
<dbReference type="Pfam" id="PF22956">
    <property type="entry name" value="VPS15-like_hel"/>
    <property type="match status" value="1"/>
</dbReference>
<dbReference type="OrthoDB" id="439265at2759"/>
<dbReference type="GO" id="GO:0005634">
    <property type="term" value="C:nucleus"/>
    <property type="evidence" value="ECO:0007669"/>
    <property type="project" value="TreeGrafter"/>
</dbReference>
<dbReference type="InterPro" id="IPR021133">
    <property type="entry name" value="HEAT_type_2"/>
</dbReference>
<dbReference type="PANTHER" id="PTHR10648:SF4">
    <property type="entry name" value="PROTEIN PHOSPHATASE 2 (FORMERLY 2A), REGULATORY SUBUNIT A, BETA ISOFORM-RELATED"/>
    <property type="match status" value="1"/>
</dbReference>
<sequence>MVDTKALYPIAVLIDELKSEDQKKRYLIIDVMHYLIMTLELIQLRILARQLQLQGKRELEMNYFLTFQIIDYLNLDLMDDEEEVLLALADVLGNFLDYVGGPAHALHLVKSLEKLCQVEETTVRDKATEGIKRILSFVKIKDIETQVVDLVKRLMNGEGYTAKFSATQLIPTIYPNVSPQSQQDLMGKVAAIVLNEMIKLVPKTPEAELLNIFGRFFKDEQDSVRMQGIDSCVVFAKHLPVSKVNAYLLPYIKKFAEDKSWRIRYLVADRIMDLANGIGYDQAKEHLLPYYQGFLSDSESEVRTAAVSRLSDFCKIVDAQSTIAKIIPALKKLQTDQFQYVRSALAENVLAICPQIDKASTNEHILPIFLALLRDESSDVRLNLFKRLEDLNKVLGIENLSQSIIPALTELSQDKNWRIKLSVVEQFPILAKQLGEVFFNEKLSPICITWLSDNIFSIREAALNNLKQLTEIFGVTWATKYVVPQLLSLQVNSNYLHRLTPLFGIAQMSQVMPSEAIKKLFLPVLATLSQDQIPNIRMNVAKSIHSILPYAKGNVELEDKLKQMLRELAKDQDQDVKYYSARALAH</sequence>
<dbReference type="InParanoid" id="A0A078A718"/>
<dbReference type="GO" id="GO:0019888">
    <property type="term" value="F:protein phosphatase regulator activity"/>
    <property type="evidence" value="ECO:0007669"/>
    <property type="project" value="TreeGrafter"/>
</dbReference>
<comment type="similarity">
    <text evidence="2">Belongs to the phosphatase 2A regulatory subunit A family.</text>
</comment>
<feature type="repeat" description="HEAT" evidence="3">
    <location>
        <begin position="248"/>
        <end position="286"/>
    </location>
</feature>
<feature type="repeat" description="HEAT" evidence="3">
    <location>
        <begin position="521"/>
        <end position="559"/>
    </location>
</feature>
<organism evidence="6 7">
    <name type="scientific">Stylonychia lemnae</name>
    <name type="common">Ciliate</name>
    <dbReference type="NCBI Taxonomy" id="5949"/>
    <lineage>
        <taxon>Eukaryota</taxon>
        <taxon>Sar</taxon>
        <taxon>Alveolata</taxon>
        <taxon>Ciliophora</taxon>
        <taxon>Intramacronucleata</taxon>
        <taxon>Spirotrichea</taxon>
        <taxon>Stichotrichia</taxon>
        <taxon>Sporadotrichida</taxon>
        <taxon>Oxytrichidae</taxon>
        <taxon>Stylonychinae</taxon>
        <taxon>Stylonychia</taxon>
    </lineage>
</organism>
<feature type="domain" description="Phosphatase PP2A regulatory subunit A/Splicing factor 3B subunit 1-like HEAT repeat" evidence="4">
    <location>
        <begin position="283"/>
        <end position="354"/>
    </location>
</feature>
<dbReference type="GO" id="GO:0005829">
    <property type="term" value="C:cytosol"/>
    <property type="evidence" value="ECO:0007669"/>
    <property type="project" value="TreeGrafter"/>
</dbReference>
<accession>A0A078A718</accession>
<keyword evidence="7" id="KW-1185">Reference proteome</keyword>
<keyword evidence="1" id="KW-0677">Repeat</keyword>
<dbReference type="InterPro" id="IPR055231">
    <property type="entry name" value="2AA_helical"/>
</dbReference>
<dbReference type="InterPro" id="IPR054573">
    <property type="entry name" value="PP2A/SF3B1-like_HEAT"/>
</dbReference>
<dbReference type="Proteomes" id="UP000039865">
    <property type="component" value="Unassembled WGS sequence"/>
</dbReference>
<proteinExistence type="inferred from homology"/>
<dbReference type="SUPFAM" id="SSF48371">
    <property type="entry name" value="ARM repeat"/>
    <property type="match status" value="1"/>
</dbReference>
<evidence type="ECO:0000256" key="1">
    <source>
        <dbReference type="ARBA" id="ARBA00022737"/>
    </source>
</evidence>
<dbReference type="PROSITE" id="PS50077">
    <property type="entry name" value="HEAT_REPEAT"/>
    <property type="match status" value="7"/>
</dbReference>
<evidence type="ECO:0000256" key="3">
    <source>
        <dbReference type="PROSITE-ProRule" id="PRU00103"/>
    </source>
</evidence>
<gene>
    <name evidence="6" type="primary">Contig10492.g11197</name>
    <name evidence="6" type="ORF">STYLEM_7004</name>
</gene>
<evidence type="ECO:0000259" key="5">
    <source>
        <dbReference type="Pfam" id="PF22956"/>
    </source>
</evidence>
<feature type="repeat" description="HEAT" evidence="3">
    <location>
        <begin position="326"/>
        <end position="364"/>
    </location>
</feature>
<dbReference type="Gene3D" id="1.25.10.10">
    <property type="entry name" value="Leucine-rich Repeat Variant"/>
    <property type="match status" value="1"/>
</dbReference>
<feature type="repeat" description="HEAT" evidence="3">
    <location>
        <begin position="365"/>
        <end position="403"/>
    </location>
</feature>
<dbReference type="OMA" id="NRVEAMQ"/>
<name>A0A078A718_STYLE</name>
<feature type="repeat" description="HEAT" evidence="3">
    <location>
        <begin position="561"/>
        <end position="586"/>
    </location>
</feature>
<feature type="repeat" description="HEAT" evidence="3">
    <location>
        <begin position="404"/>
        <end position="442"/>
    </location>
</feature>
<reference evidence="6 7" key="1">
    <citation type="submission" date="2014-06" db="EMBL/GenBank/DDBJ databases">
        <authorList>
            <person name="Swart Estienne"/>
        </authorList>
    </citation>
    <scope>NUCLEOTIDE SEQUENCE [LARGE SCALE GENOMIC DNA]</scope>
    <source>
        <strain evidence="6 7">130c</strain>
    </source>
</reference>
<dbReference type="EMBL" id="CCKQ01006713">
    <property type="protein sequence ID" value="CDW78034.1"/>
    <property type="molecule type" value="Genomic_DNA"/>
</dbReference>
<evidence type="ECO:0000313" key="6">
    <source>
        <dbReference type="EMBL" id="CDW78034.1"/>
    </source>
</evidence>
<dbReference type="InterPro" id="IPR016024">
    <property type="entry name" value="ARM-type_fold"/>
</dbReference>
<protein>
    <submittedName>
        <fullName evidence="6">Serine threonine-protein phosphatase 2a 65 kDa regulatory subunit a beta isoform-like</fullName>
    </submittedName>
</protein>
<dbReference type="AlphaFoldDB" id="A0A078A718"/>
<dbReference type="InterPro" id="IPR011989">
    <property type="entry name" value="ARM-like"/>
</dbReference>
<dbReference type="GO" id="GO:0000159">
    <property type="term" value="C:protein phosphatase type 2A complex"/>
    <property type="evidence" value="ECO:0007669"/>
    <property type="project" value="TreeGrafter"/>
</dbReference>
<evidence type="ECO:0000313" key="7">
    <source>
        <dbReference type="Proteomes" id="UP000039865"/>
    </source>
</evidence>
<feature type="domain" description="Phosphatase 2A Regulatory Subunit A helical" evidence="5">
    <location>
        <begin position="359"/>
        <end position="471"/>
    </location>
</feature>
<evidence type="ECO:0000256" key="2">
    <source>
        <dbReference type="ARBA" id="ARBA00038332"/>
    </source>
</evidence>
<dbReference type="PANTHER" id="PTHR10648">
    <property type="entry name" value="SERINE/THREONINE-PROTEIN PHOSPHATASE PP2A 65 KDA REGULATORY SUBUNIT"/>
    <property type="match status" value="1"/>
</dbReference>
<evidence type="ECO:0000259" key="4">
    <source>
        <dbReference type="Pfam" id="PF22646"/>
    </source>
</evidence>